<feature type="compositionally biased region" description="Basic and acidic residues" evidence="1">
    <location>
        <begin position="826"/>
        <end position="836"/>
    </location>
</feature>
<feature type="compositionally biased region" description="Low complexity" evidence="1">
    <location>
        <begin position="81"/>
        <end position="91"/>
    </location>
</feature>
<evidence type="ECO:0000259" key="2">
    <source>
        <dbReference type="Pfam" id="PF22485"/>
    </source>
</evidence>
<dbReference type="PANTHER" id="PTHR39461">
    <property type="entry name" value="LEA DOMAIN PROTEIN (AFU_ORTHOLOGUE AFUA_8G04920)"/>
    <property type="match status" value="1"/>
</dbReference>
<reference evidence="4" key="1">
    <citation type="submission" date="2018-10" db="EMBL/GenBank/DDBJ databases">
        <title>FDA dAtabase for Regulatory Grade micrObial Sequences (FDA-ARGOS): Supporting development and validation of Infectious Disease Dx tests.</title>
        <authorList>
            <person name="Kerrigan L."/>
            <person name="Tallon L."/>
            <person name="Sadzewicz L."/>
            <person name="Sengamalay N."/>
            <person name="Ott S."/>
            <person name="Godinez A."/>
            <person name="Nagaraj S."/>
            <person name="Vavikolanu K."/>
            <person name="Nadendla S."/>
            <person name="George J."/>
            <person name="Sichtig H."/>
        </authorList>
    </citation>
    <scope>NUCLEOTIDE SEQUENCE [LARGE SCALE GENOMIC DNA]</scope>
    <source>
        <strain evidence="4">FDAARGOS_311</strain>
    </source>
</reference>
<proteinExistence type="predicted"/>
<feature type="compositionally biased region" description="Acidic residues" evidence="1">
    <location>
        <begin position="255"/>
        <end position="264"/>
    </location>
</feature>
<gene>
    <name evidence="3" type="ORF">CAN33_0038855</name>
</gene>
<accession>A0A505HNI9</accession>
<dbReference type="PANTHER" id="PTHR39461:SF1">
    <property type="entry name" value="LEA DOMAIN PROTEIN (AFU_ORTHOLOGUE AFUA_8G04920)"/>
    <property type="match status" value="1"/>
</dbReference>
<evidence type="ECO:0000313" key="3">
    <source>
        <dbReference type="EMBL" id="TPR01348.1"/>
    </source>
</evidence>
<dbReference type="Pfam" id="PF22485">
    <property type="entry name" value="DUF6987"/>
    <property type="match status" value="1"/>
</dbReference>
<feature type="compositionally biased region" description="Acidic residues" evidence="1">
    <location>
        <begin position="350"/>
        <end position="360"/>
    </location>
</feature>
<dbReference type="AlphaFoldDB" id="A0A505HNI9"/>
<evidence type="ECO:0000313" key="4">
    <source>
        <dbReference type="Proteomes" id="UP000197666"/>
    </source>
</evidence>
<feature type="compositionally biased region" description="Acidic residues" evidence="1">
    <location>
        <begin position="802"/>
        <end position="825"/>
    </location>
</feature>
<feature type="region of interest" description="Disordered" evidence="1">
    <location>
        <begin position="799"/>
        <end position="836"/>
    </location>
</feature>
<name>A0A505HNI9_ASPNG</name>
<dbReference type="VEuPathDB" id="FungiDB:ASPNIDRAFT2_1112777"/>
<sequence length="1036" mass="110412">MSSPIASKVSKLNLSPDSKRGTPPKLRQQTPQKKTPPKLHTQDSASQAEEPSAPSTPTPKGKVRQLQSEQRASPAPVPDDAQSQASGSASQIGRPASELGDKAQETAQSVQNGVEDQGVGQIDLSVLKGLQVGEDGLIHDQDGNAIGRLAEGQAEYLTGYTVGDNGEILDEDGDLVGVADVLPEAFQDAVDGTQEGAQETTDQATKTINNIAELAERPVSESGEIKDDDGNTIGKLVEGNPEDLAGYAPDKEGNILDDDGDLIDDQGQPIGKLVEGNPEELAGYAPDKEGNILDDDGDLIGRVEIASQARQGAESVASSQRPASKLSREAVDDADQRDTSTADEAKESVEEAAEEADDDLPPLSTLEGLKCNKLGKIVDRETGKPVGELVEGDAKKIARLGAQLDDKGQFWDNRGNVIGKAKTLPVEEHPDEPPFGGLEGLHVVEDGWVEDQNGKRVGKISEGDAKKVLGLTPNKLGYVIGPKGVPIGRVVEGKVKELAGKEIHDGQIWDGPKPIGRVELIPQEEREKSAEGPFAGLENLVVNKEGLVEDDDGNVVGKVIEGDIKILRGRAVDEDGEIIDKYGNVKGRAEPYEVEEPQEEAPDLSILEGKTVNKAGNVVDAQGNVFGRITSGDKRLAGRKVDGKGQIWGDNGKVIGTAELIPGAEEQKPEGAFYGFENPVVGKDGVITDASGQVIGRIVEGDAQRLQGRQVDEDGDILDKNGNTIGRAERWQPEEKQRDVNPMSGRKVNREGEVRDADGNLIGKLTSGNLPSLIGKEIDDNGYVVDNDGNKIGECTLIENIPEPEPEPEEPEEEPQEPEISPEEQEAQRKLEEDKQLAKKMSGIVAQTLDRIRPVCKMISEHIEKADRTPKDELDEEQLVKDVKPLLEEGNQILQECNGAIRALDPDGHVAATAKARAASHEASSEEYALAEQLKELTDLVVKTIDNGKKRIAGMPHAKKKLNPLWALLSEPLGQIITAVGLLLNGVLGLVGRLLQGLGLGPLVNGLLGGLGLDKLLGSLGLTSLTDSLGLTGKKK</sequence>
<dbReference type="Proteomes" id="UP000197666">
    <property type="component" value="Unassembled WGS sequence"/>
</dbReference>
<dbReference type="Pfam" id="PF12396">
    <property type="entry name" value="DUF3659"/>
    <property type="match status" value="8"/>
</dbReference>
<dbReference type="InterPro" id="IPR022124">
    <property type="entry name" value="DUF3659"/>
</dbReference>
<feature type="compositionally biased region" description="Low complexity" evidence="1">
    <location>
        <begin position="44"/>
        <end position="55"/>
    </location>
</feature>
<feature type="region of interest" description="Disordered" evidence="1">
    <location>
        <begin position="306"/>
        <end position="366"/>
    </location>
</feature>
<evidence type="ECO:0000256" key="1">
    <source>
        <dbReference type="SAM" id="MobiDB-lite"/>
    </source>
</evidence>
<dbReference type="VEuPathDB" id="FungiDB:ATCC64974_110340"/>
<dbReference type="VEuPathDB" id="FungiDB:An18g01890"/>
<feature type="compositionally biased region" description="Basic and acidic residues" evidence="1">
    <location>
        <begin position="219"/>
        <end position="229"/>
    </location>
</feature>
<protein>
    <submittedName>
        <fullName evidence="3">Response regulator receiver domain family protein</fullName>
    </submittedName>
</protein>
<feature type="region of interest" description="Disordered" evidence="1">
    <location>
        <begin position="219"/>
        <end position="268"/>
    </location>
</feature>
<feature type="compositionally biased region" description="Polar residues" evidence="1">
    <location>
        <begin position="1"/>
        <end position="16"/>
    </location>
</feature>
<feature type="domain" description="DUF6987" evidence="2">
    <location>
        <begin position="826"/>
        <end position="1023"/>
    </location>
</feature>
<feature type="compositionally biased region" description="Polar residues" evidence="1">
    <location>
        <begin position="105"/>
        <end position="114"/>
    </location>
</feature>
<feature type="region of interest" description="Disordered" evidence="1">
    <location>
        <begin position="1"/>
        <end position="116"/>
    </location>
</feature>
<dbReference type="InterPro" id="IPR054256">
    <property type="entry name" value="DUF6987"/>
</dbReference>
<dbReference type="EMBL" id="NKJJ02000001">
    <property type="protein sequence ID" value="TPR01348.1"/>
    <property type="molecule type" value="Genomic_DNA"/>
</dbReference>
<dbReference type="VEuPathDB" id="FungiDB:M747DRAFT_252915"/>
<organism evidence="3 4">
    <name type="scientific">Aspergillus niger</name>
    <dbReference type="NCBI Taxonomy" id="5061"/>
    <lineage>
        <taxon>Eukaryota</taxon>
        <taxon>Fungi</taxon>
        <taxon>Dikarya</taxon>
        <taxon>Ascomycota</taxon>
        <taxon>Pezizomycotina</taxon>
        <taxon>Eurotiomycetes</taxon>
        <taxon>Eurotiomycetidae</taxon>
        <taxon>Eurotiales</taxon>
        <taxon>Aspergillaceae</taxon>
        <taxon>Aspergillus</taxon>
        <taxon>Aspergillus subgen. Circumdati</taxon>
    </lineage>
</organism>
<feature type="compositionally biased region" description="Basic and acidic residues" evidence="1">
    <location>
        <begin position="326"/>
        <end position="349"/>
    </location>
</feature>
<comment type="caution">
    <text evidence="3">The sequence shown here is derived from an EMBL/GenBank/DDBJ whole genome shotgun (WGS) entry which is preliminary data.</text>
</comment>